<dbReference type="PANTHER" id="PTHR28052:SF1">
    <property type="entry name" value="UPF0545 PROTEIN C22ORF39"/>
    <property type="match status" value="1"/>
</dbReference>
<dbReference type="PANTHER" id="PTHR28052">
    <property type="entry name" value="UPF0545 PROTEIN C22ORF39"/>
    <property type="match status" value="1"/>
</dbReference>
<organism evidence="1 2">
    <name type="scientific">Acorus calamus</name>
    <name type="common">Sweet flag</name>
    <dbReference type="NCBI Taxonomy" id="4465"/>
    <lineage>
        <taxon>Eukaryota</taxon>
        <taxon>Viridiplantae</taxon>
        <taxon>Streptophyta</taxon>
        <taxon>Embryophyta</taxon>
        <taxon>Tracheophyta</taxon>
        <taxon>Spermatophyta</taxon>
        <taxon>Magnoliopsida</taxon>
        <taxon>Liliopsida</taxon>
        <taxon>Acoraceae</taxon>
        <taxon>Acorus</taxon>
    </lineage>
</organism>
<dbReference type="Pfam" id="PF11326">
    <property type="entry name" value="PANTS-like"/>
    <property type="match status" value="1"/>
</dbReference>
<sequence length="105" mass="12229">MITSGKGSSTATERVSCTKYFDALGFCYTPVHQMQQYYRMGSFDNCYDKWNDLFDCFSLKTKSLSEVQEILEAREKGKTHIWSFRTVEEASANWNDKFGHLNNEQ</sequence>
<evidence type="ECO:0000313" key="2">
    <source>
        <dbReference type="Proteomes" id="UP001180020"/>
    </source>
</evidence>
<comment type="caution">
    <text evidence="1">The sequence shown here is derived from an EMBL/GenBank/DDBJ whole genome shotgun (WGS) entry which is preliminary data.</text>
</comment>
<dbReference type="EMBL" id="JAUJYO010000013">
    <property type="protein sequence ID" value="KAK1300599.1"/>
    <property type="molecule type" value="Genomic_DNA"/>
</dbReference>
<dbReference type="Proteomes" id="UP001180020">
    <property type="component" value="Unassembled WGS sequence"/>
</dbReference>
<proteinExistence type="predicted"/>
<reference evidence="1" key="2">
    <citation type="submission" date="2023-06" db="EMBL/GenBank/DDBJ databases">
        <authorList>
            <person name="Ma L."/>
            <person name="Liu K.-W."/>
            <person name="Li Z."/>
            <person name="Hsiao Y.-Y."/>
            <person name="Qi Y."/>
            <person name="Fu T."/>
            <person name="Tang G."/>
            <person name="Zhang D."/>
            <person name="Sun W.-H."/>
            <person name="Liu D.-K."/>
            <person name="Li Y."/>
            <person name="Chen G.-Z."/>
            <person name="Liu X.-D."/>
            <person name="Liao X.-Y."/>
            <person name="Jiang Y.-T."/>
            <person name="Yu X."/>
            <person name="Hao Y."/>
            <person name="Huang J."/>
            <person name="Zhao X.-W."/>
            <person name="Ke S."/>
            <person name="Chen Y.-Y."/>
            <person name="Wu W.-L."/>
            <person name="Hsu J.-L."/>
            <person name="Lin Y.-F."/>
            <person name="Huang M.-D."/>
            <person name="Li C.-Y."/>
            <person name="Huang L."/>
            <person name="Wang Z.-W."/>
            <person name="Zhao X."/>
            <person name="Zhong W.-Y."/>
            <person name="Peng D.-H."/>
            <person name="Ahmad S."/>
            <person name="Lan S."/>
            <person name="Zhang J.-S."/>
            <person name="Tsai W.-C."/>
            <person name="Van De Peer Y."/>
            <person name="Liu Z.-J."/>
        </authorList>
    </citation>
    <scope>NUCLEOTIDE SEQUENCE</scope>
    <source>
        <strain evidence="1">CP</strain>
        <tissue evidence="1">Leaves</tissue>
    </source>
</reference>
<name>A0AAV9DHV8_ACOCL</name>
<dbReference type="AlphaFoldDB" id="A0AAV9DHV8"/>
<gene>
    <name evidence="1" type="ORF">QJS10_CPB13g00810</name>
</gene>
<dbReference type="InterPro" id="IPR021475">
    <property type="entry name" value="Pants/Emi1-like"/>
</dbReference>
<protein>
    <submittedName>
        <fullName evidence="1">Uncharacterized protein</fullName>
    </submittedName>
</protein>
<reference evidence="1" key="1">
    <citation type="journal article" date="2023" name="Nat. Commun.">
        <title>Diploid and tetraploid genomes of Acorus and the evolution of monocots.</title>
        <authorList>
            <person name="Ma L."/>
            <person name="Liu K.W."/>
            <person name="Li Z."/>
            <person name="Hsiao Y.Y."/>
            <person name="Qi Y."/>
            <person name="Fu T."/>
            <person name="Tang G.D."/>
            <person name="Zhang D."/>
            <person name="Sun W.H."/>
            <person name="Liu D.K."/>
            <person name="Li Y."/>
            <person name="Chen G.Z."/>
            <person name="Liu X.D."/>
            <person name="Liao X.Y."/>
            <person name="Jiang Y.T."/>
            <person name="Yu X."/>
            <person name="Hao Y."/>
            <person name="Huang J."/>
            <person name="Zhao X.W."/>
            <person name="Ke S."/>
            <person name="Chen Y.Y."/>
            <person name="Wu W.L."/>
            <person name="Hsu J.L."/>
            <person name="Lin Y.F."/>
            <person name="Huang M.D."/>
            <person name="Li C.Y."/>
            <person name="Huang L."/>
            <person name="Wang Z.W."/>
            <person name="Zhao X."/>
            <person name="Zhong W.Y."/>
            <person name="Peng D.H."/>
            <person name="Ahmad S."/>
            <person name="Lan S."/>
            <person name="Zhang J.S."/>
            <person name="Tsai W.C."/>
            <person name="Van de Peer Y."/>
            <person name="Liu Z.J."/>
        </authorList>
    </citation>
    <scope>NUCLEOTIDE SEQUENCE</scope>
    <source>
        <strain evidence="1">CP</strain>
    </source>
</reference>
<evidence type="ECO:0000313" key="1">
    <source>
        <dbReference type="EMBL" id="KAK1300599.1"/>
    </source>
</evidence>
<accession>A0AAV9DHV8</accession>
<keyword evidence="2" id="KW-1185">Reference proteome</keyword>